<comment type="subcellular location">
    <subcellularLocation>
        <location evidence="1">Nucleus</location>
    </subcellularLocation>
</comment>
<keyword evidence="4" id="KW-0805">Transcription regulation</keyword>
<name>A0A7J0DV90_9ERIC</name>
<evidence type="ECO:0000256" key="11">
    <source>
        <dbReference type="RuleBase" id="RU004020"/>
    </source>
</evidence>
<dbReference type="PROSITE" id="PS00434">
    <property type="entry name" value="HSF_DOMAIN"/>
    <property type="match status" value="1"/>
</dbReference>
<feature type="compositionally biased region" description="Polar residues" evidence="13">
    <location>
        <begin position="284"/>
        <end position="303"/>
    </location>
</feature>
<dbReference type="InterPro" id="IPR000232">
    <property type="entry name" value="HSF_DNA-bd"/>
</dbReference>
<dbReference type="InterPro" id="IPR036390">
    <property type="entry name" value="WH_DNA-bd_sf"/>
</dbReference>
<evidence type="ECO:0000313" key="16">
    <source>
        <dbReference type="Proteomes" id="UP000585474"/>
    </source>
</evidence>
<comment type="caution">
    <text evidence="15">The sequence shown here is derived from an EMBL/GenBank/DDBJ whole genome shotgun (WGS) entry which is preliminary data.</text>
</comment>
<dbReference type="SUPFAM" id="SSF46785">
    <property type="entry name" value="Winged helix' DNA-binding domain"/>
    <property type="match status" value="1"/>
</dbReference>
<evidence type="ECO:0000256" key="1">
    <source>
        <dbReference type="ARBA" id="ARBA00004123"/>
    </source>
</evidence>
<dbReference type="GO" id="GO:0005634">
    <property type="term" value="C:nucleus"/>
    <property type="evidence" value="ECO:0007669"/>
    <property type="project" value="UniProtKB-SubCell"/>
</dbReference>
<evidence type="ECO:0000313" key="15">
    <source>
        <dbReference type="EMBL" id="GFS43387.1"/>
    </source>
</evidence>
<dbReference type="SMART" id="SM00415">
    <property type="entry name" value="HSF"/>
    <property type="match status" value="1"/>
</dbReference>
<keyword evidence="12" id="KW-0175">Coiled coil</keyword>
<dbReference type="GO" id="GO:0006357">
    <property type="term" value="P:regulation of transcription by RNA polymerase II"/>
    <property type="evidence" value="ECO:0007669"/>
    <property type="project" value="TreeGrafter"/>
</dbReference>
<dbReference type="Pfam" id="PF00447">
    <property type="entry name" value="HSF_DNA-bind"/>
    <property type="match status" value="1"/>
</dbReference>
<evidence type="ECO:0000256" key="9">
    <source>
        <dbReference type="ARBA" id="ARBA00055747"/>
    </source>
</evidence>
<organism evidence="15 16">
    <name type="scientific">Actinidia rufa</name>
    <dbReference type="NCBI Taxonomy" id="165716"/>
    <lineage>
        <taxon>Eukaryota</taxon>
        <taxon>Viridiplantae</taxon>
        <taxon>Streptophyta</taxon>
        <taxon>Embryophyta</taxon>
        <taxon>Tracheophyta</taxon>
        <taxon>Spermatophyta</taxon>
        <taxon>Magnoliopsida</taxon>
        <taxon>eudicotyledons</taxon>
        <taxon>Gunneridae</taxon>
        <taxon>Pentapetalae</taxon>
        <taxon>asterids</taxon>
        <taxon>Ericales</taxon>
        <taxon>Actinidiaceae</taxon>
        <taxon>Actinidia</taxon>
    </lineage>
</organism>
<evidence type="ECO:0000256" key="3">
    <source>
        <dbReference type="ARBA" id="ARBA00022553"/>
    </source>
</evidence>
<dbReference type="PANTHER" id="PTHR10015">
    <property type="entry name" value="HEAT SHOCK TRANSCRIPTION FACTOR"/>
    <property type="match status" value="1"/>
</dbReference>
<keyword evidence="3" id="KW-0597">Phosphoprotein</keyword>
<dbReference type="AlphaFoldDB" id="A0A7J0DV90"/>
<keyword evidence="8" id="KW-0539">Nucleus</keyword>
<dbReference type="EMBL" id="BJWL01000418">
    <property type="protein sequence ID" value="GFS43387.1"/>
    <property type="molecule type" value="Genomic_DNA"/>
</dbReference>
<dbReference type="Proteomes" id="UP000585474">
    <property type="component" value="Unassembled WGS sequence"/>
</dbReference>
<protein>
    <recommendedName>
        <fullName evidence="10">Heat stress transcription factor</fullName>
    </recommendedName>
</protein>
<feature type="coiled-coil region" evidence="12">
    <location>
        <begin position="151"/>
        <end position="210"/>
    </location>
</feature>
<accession>A0A7J0DV90</accession>
<keyword evidence="5 15" id="KW-0346">Stress response</keyword>
<keyword evidence="16" id="KW-1185">Reference proteome</keyword>
<evidence type="ECO:0000256" key="8">
    <source>
        <dbReference type="ARBA" id="ARBA00023242"/>
    </source>
</evidence>
<evidence type="ECO:0000256" key="6">
    <source>
        <dbReference type="ARBA" id="ARBA00023125"/>
    </source>
</evidence>
<dbReference type="FunFam" id="1.10.10.10:FF:000057">
    <property type="entry name" value="Heat shock transcription factor 1"/>
    <property type="match status" value="1"/>
</dbReference>
<dbReference type="Gene3D" id="1.10.10.10">
    <property type="entry name" value="Winged helix-like DNA-binding domain superfamily/Winged helix DNA-binding domain"/>
    <property type="match status" value="1"/>
</dbReference>
<dbReference type="InterPro" id="IPR036388">
    <property type="entry name" value="WH-like_DNA-bd_sf"/>
</dbReference>
<proteinExistence type="inferred from homology"/>
<evidence type="ECO:0000259" key="14">
    <source>
        <dbReference type="PROSITE" id="PS00434"/>
    </source>
</evidence>
<keyword evidence="6" id="KW-0238">DNA-binding</keyword>
<evidence type="ECO:0000256" key="4">
    <source>
        <dbReference type="ARBA" id="ARBA00023015"/>
    </source>
</evidence>
<gene>
    <name evidence="15" type="ORF">Acr_00g0084900</name>
</gene>
<evidence type="ECO:0000256" key="10">
    <source>
        <dbReference type="ARBA" id="ARBA00081483"/>
    </source>
</evidence>
<evidence type="ECO:0000256" key="5">
    <source>
        <dbReference type="ARBA" id="ARBA00023016"/>
    </source>
</evidence>
<keyword evidence="7" id="KW-0804">Transcription</keyword>
<reference evidence="16" key="1">
    <citation type="submission" date="2019-07" db="EMBL/GenBank/DDBJ databases">
        <title>De Novo Assembly of kiwifruit Actinidia rufa.</title>
        <authorList>
            <person name="Sugita-Konishi S."/>
            <person name="Sato K."/>
            <person name="Mori E."/>
            <person name="Abe Y."/>
            <person name="Kisaki G."/>
            <person name="Hamano K."/>
            <person name="Suezawa K."/>
            <person name="Otani M."/>
            <person name="Fukuda T."/>
            <person name="Manabe T."/>
            <person name="Gomi K."/>
            <person name="Tabuchi M."/>
            <person name="Akimitsu K."/>
            <person name="Kataoka I."/>
        </authorList>
    </citation>
    <scope>NUCLEOTIDE SEQUENCE [LARGE SCALE GENOMIC DNA]</scope>
    <source>
        <strain evidence="16">cv. Fuchu</strain>
    </source>
</reference>
<dbReference type="GO" id="GO:0000978">
    <property type="term" value="F:RNA polymerase II cis-regulatory region sequence-specific DNA binding"/>
    <property type="evidence" value="ECO:0007669"/>
    <property type="project" value="TreeGrafter"/>
</dbReference>
<feature type="region of interest" description="Disordered" evidence="13">
    <location>
        <begin position="235"/>
        <end position="262"/>
    </location>
</feature>
<evidence type="ECO:0000256" key="2">
    <source>
        <dbReference type="ARBA" id="ARBA00006403"/>
    </source>
</evidence>
<evidence type="ECO:0000256" key="13">
    <source>
        <dbReference type="SAM" id="MobiDB-lite"/>
    </source>
</evidence>
<comment type="function">
    <text evidence="9">DNA-binding protein that specifically binds heat shock promoter elements (HSE) and activates transcription.</text>
</comment>
<evidence type="ECO:0000256" key="12">
    <source>
        <dbReference type="SAM" id="Coils"/>
    </source>
</evidence>
<feature type="region of interest" description="Disordered" evidence="13">
    <location>
        <begin position="279"/>
        <end position="304"/>
    </location>
</feature>
<feature type="domain" description="HSF-type DNA-binding" evidence="14">
    <location>
        <begin position="111"/>
        <end position="135"/>
    </location>
</feature>
<comment type="similarity">
    <text evidence="2 11">Belongs to the HSF family.</text>
</comment>
<dbReference type="GO" id="GO:0034605">
    <property type="term" value="P:cellular response to heat"/>
    <property type="evidence" value="ECO:0007669"/>
    <property type="project" value="TreeGrafter"/>
</dbReference>
<dbReference type="GO" id="GO:0003700">
    <property type="term" value="F:DNA-binding transcription factor activity"/>
    <property type="evidence" value="ECO:0007669"/>
    <property type="project" value="InterPro"/>
</dbReference>
<dbReference type="PANTHER" id="PTHR10015:SF448">
    <property type="entry name" value="HEAT STRESS TRANSCRIPTION FACTOR A-7A-LIKE"/>
    <property type="match status" value="1"/>
</dbReference>
<dbReference type="OrthoDB" id="60033at2759"/>
<evidence type="ECO:0000256" key="7">
    <source>
        <dbReference type="ARBA" id="ARBA00023163"/>
    </source>
</evidence>
<dbReference type="PRINTS" id="PR00056">
    <property type="entry name" value="HSFDOMAIN"/>
</dbReference>
<sequence length="362" mass="41045">MMETLTIRQEKIVVIDDAGDGGGSLTVEQKSVELVAVKEDPVIDLLDDDYGFGNCSLPKPMEGLHETGPPPFLKKTFRMVEDPETDKIISWTDSQKSFVVWDHHQFSSSLLPKHFKHNNFSSFIRQLNTYGFKKIDSDRWEFANEGFQGGKEFLLKNIKRQKNKSQNLLQQRAIIRPLPDSAQSGTETELEKLRTDGNKMKMEILKLKQQQESTGNHLAMLLRQKTGLCNGQIAKKRRLEAPKSNNKSVGDQNENERSQNREELATIESDVETLFCASVDDEGSPSTEKGNDNATPESVSPDWNSEGFIMWDKLLDDALIFEDEEGFGQDQSKIVLELENLIKSPEWRGEVGDMEEQANMLC</sequence>